<dbReference type="Gene3D" id="3.40.50.720">
    <property type="entry name" value="NAD(P)-binding Rossmann-like Domain"/>
    <property type="match status" value="1"/>
</dbReference>
<accession>A0ABV7ZW89</accession>
<evidence type="ECO:0000259" key="8">
    <source>
        <dbReference type="Pfam" id="PF14748"/>
    </source>
</evidence>
<comment type="subcellular location">
    <subcellularLocation>
        <location evidence="4">Cytoplasm</location>
    </subcellularLocation>
</comment>
<dbReference type="Pfam" id="PF14748">
    <property type="entry name" value="P5CR_dimer"/>
    <property type="match status" value="1"/>
</dbReference>
<dbReference type="PANTHER" id="PTHR11645:SF0">
    <property type="entry name" value="PYRROLINE-5-CARBOXYLATE REDUCTASE 3"/>
    <property type="match status" value="1"/>
</dbReference>
<keyword evidence="10" id="KW-1185">Reference proteome</keyword>
<comment type="similarity">
    <text evidence="1 4 6">Belongs to the pyrroline-5-carboxylate reductase family.</text>
</comment>
<evidence type="ECO:0000256" key="5">
    <source>
        <dbReference type="NCBIfam" id="TIGR00112"/>
    </source>
</evidence>
<feature type="domain" description="Pyrroline-5-carboxylate reductase catalytic N-terminal" evidence="7">
    <location>
        <begin position="11"/>
        <end position="105"/>
    </location>
</feature>
<comment type="catalytic activity">
    <reaction evidence="4 6">
        <text>L-proline + NADP(+) = (S)-1-pyrroline-5-carboxylate + NADPH + 2 H(+)</text>
        <dbReference type="Rhea" id="RHEA:14109"/>
        <dbReference type="ChEBI" id="CHEBI:15378"/>
        <dbReference type="ChEBI" id="CHEBI:17388"/>
        <dbReference type="ChEBI" id="CHEBI:57783"/>
        <dbReference type="ChEBI" id="CHEBI:58349"/>
        <dbReference type="ChEBI" id="CHEBI:60039"/>
        <dbReference type="EC" id="1.5.1.2"/>
    </reaction>
</comment>
<sequence>MNTEYNSSTHISFIGVGNMAGAIIAGMCRHGFQPEQLLGTTRSPESAARATEAYGIRVINDNAQAVQYADVLVLAVKPQMMQDTCIALAAKVQAKKPLIVSVAAGISAQDIAHWLGGNLAVVRCMPNTPALVGAGMSGLYANAQTANAQKALVDQMFAAVGRTLWVDEEQAMHTVTALAGSAPAYFFRFVEALMKAGEARGLSSAQAHELATYTALGAARMMTETHDHPTQLRQKVTSPKGTTEQAILSFEREGIDTLVEHAVAACIGRSEELAAQLAHRDV</sequence>
<comment type="pathway">
    <text evidence="4 6">Amino-acid biosynthesis; L-proline biosynthesis; L-proline from L-glutamate 5-semialdehyde: step 1/1.</text>
</comment>
<dbReference type="PANTHER" id="PTHR11645">
    <property type="entry name" value="PYRROLINE-5-CARBOXYLATE REDUCTASE"/>
    <property type="match status" value="1"/>
</dbReference>
<keyword evidence="4 6" id="KW-0028">Amino-acid biosynthesis</keyword>
<evidence type="ECO:0000256" key="4">
    <source>
        <dbReference type="HAMAP-Rule" id="MF_01925"/>
    </source>
</evidence>
<dbReference type="InterPro" id="IPR000304">
    <property type="entry name" value="Pyrroline-COOH_reductase"/>
</dbReference>
<dbReference type="PIRSF" id="PIRSF000193">
    <property type="entry name" value="Pyrrol-5-carb_rd"/>
    <property type="match status" value="1"/>
</dbReference>
<dbReference type="HAMAP" id="MF_01925">
    <property type="entry name" value="P5C_reductase"/>
    <property type="match status" value="1"/>
</dbReference>
<comment type="catalytic activity">
    <reaction evidence="4">
        <text>L-proline + NAD(+) = (S)-1-pyrroline-5-carboxylate + NADH + 2 H(+)</text>
        <dbReference type="Rhea" id="RHEA:14105"/>
        <dbReference type="ChEBI" id="CHEBI:15378"/>
        <dbReference type="ChEBI" id="CHEBI:17388"/>
        <dbReference type="ChEBI" id="CHEBI:57540"/>
        <dbReference type="ChEBI" id="CHEBI:57945"/>
        <dbReference type="ChEBI" id="CHEBI:60039"/>
        <dbReference type="EC" id="1.5.1.2"/>
    </reaction>
</comment>
<dbReference type="EMBL" id="JBHRYR010000002">
    <property type="protein sequence ID" value="MFC3851437.1"/>
    <property type="molecule type" value="Genomic_DNA"/>
</dbReference>
<keyword evidence="2 4" id="KW-0521">NADP</keyword>
<dbReference type="Gene3D" id="1.10.3730.10">
    <property type="entry name" value="ProC C-terminal domain-like"/>
    <property type="match status" value="1"/>
</dbReference>
<evidence type="ECO:0000313" key="10">
    <source>
        <dbReference type="Proteomes" id="UP001595617"/>
    </source>
</evidence>
<name>A0ABV7ZW89_9GAMM</name>
<dbReference type="SUPFAM" id="SSF48179">
    <property type="entry name" value="6-phosphogluconate dehydrogenase C-terminal domain-like"/>
    <property type="match status" value="1"/>
</dbReference>
<dbReference type="RefSeq" id="WP_380692592.1">
    <property type="nucleotide sequence ID" value="NZ_JBHRYR010000002.1"/>
</dbReference>
<keyword evidence="4" id="KW-0963">Cytoplasm</keyword>
<dbReference type="SUPFAM" id="SSF51735">
    <property type="entry name" value="NAD(P)-binding Rossmann-fold domains"/>
    <property type="match status" value="1"/>
</dbReference>
<reference evidence="10" key="1">
    <citation type="journal article" date="2019" name="Int. J. Syst. Evol. Microbiol.">
        <title>The Global Catalogue of Microorganisms (GCM) 10K type strain sequencing project: providing services to taxonomists for standard genome sequencing and annotation.</title>
        <authorList>
            <consortium name="The Broad Institute Genomics Platform"/>
            <consortium name="The Broad Institute Genome Sequencing Center for Infectious Disease"/>
            <person name="Wu L."/>
            <person name="Ma J."/>
        </authorList>
    </citation>
    <scope>NUCLEOTIDE SEQUENCE [LARGE SCALE GENOMIC DNA]</scope>
    <source>
        <strain evidence="10">IBRC 10765</strain>
    </source>
</reference>
<dbReference type="InterPro" id="IPR036291">
    <property type="entry name" value="NAD(P)-bd_dom_sf"/>
</dbReference>
<evidence type="ECO:0000313" key="9">
    <source>
        <dbReference type="EMBL" id="MFC3851437.1"/>
    </source>
</evidence>
<evidence type="ECO:0000256" key="1">
    <source>
        <dbReference type="ARBA" id="ARBA00005525"/>
    </source>
</evidence>
<dbReference type="EC" id="1.5.1.2" evidence="4 5"/>
<dbReference type="NCBIfam" id="TIGR00112">
    <property type="entry name" value="proC"/>
    <property type="match status" value="1"/>
</dbReference>
<keyword evidence="4 6" id="KW-0641">Proline biosynthesis</keyword>
<evidence type="ECO:0000256" key="2">
    <source>
        <dbReference type="ARBA" id="ARBA00022857"/>
    </source>
</evidence>
<feature type="domain" description="Pyrroline-5-carboxylate reductase dimerisation" evidence="8">
    <location>
        <begin position="169"/>
        <end position="273"/>
    </location>
</feature>
<dbReference type="InterPro" id="IPR053790">
    <property type="entry name" value="P5CR-like_CS"/>
</dbReference>
<evidence type="ECO:0000256" key="3">
    <source>
        <dbReference type="ARBA" id="ARBA00023002"/>
    </source>
</evidence>
<gene>
    <name evidence="4 9" type="primary">proC</name>
    <name evidence="9" type="ORF">ACFOOG_01215</name>
</gene>
<dbReference type="InterPro" id="IPR028939">
    <property type="entry name" value="P5C_Rdtase_cat_N"/>
</dbReference>
<comment type="caution">
    <text evidence="9">The sequence shown here is derived from an EMBL/GenBank/DDBJ whole genome shotgun (WGS) entry which is preliminary data.</text>
</comment>
<dbReference type="PROSITE" id="PS00521">
    <property type="entry name" value="P5CR"/>
    <property type="match status" value="1"/>
</dbReference>
<evidence type="ECO:0000256" key="6">
    <source>
        <dbReference type="RuleBase" id="RU003903"/>
    </source>
</evidence>
<dbReference type="InterPro" id="IPR008927">
    <property type="entry name" value="6-PGluconate_DH-like_C_sf"/>
</dbReference>
<protein>
    <recommendedName>
        <fullName evidence="4 5">Pyrroline-5-carboxylate reductase</fullName>
        <shortName evidence="4">P5C reductase</shortName>
        <shortName evidence="4">P5CR</shortName>
        <ecNumber evidence="4 5">1.5.1.2</ecNumber>
    </recommendedName>
    <alternativeName>
        <fullName evidence="4">PCA reductase</fullName>
    </alternativeName>
</protein>
<evidence type="ECO:0000259" key="7">
    <source>
        <dbReference type="Pfam" id="PF03807"/>
    </source>
</evidence>
<proteinExistence type="inferred from homology"/>
<dbReference type="GO" id="GO:0004735">
    <property type="term" value="F:pyrroline-5-carboxylate reductase activity"/>
    <property type="evidence" value="ECO:0007669"/>
    <property type="project" value="UniProtKB-EC"/>
</dbReference>
<comment type="function">
    <text evidence="4">Catalyzes the reduction of 1-pyrroline-5-carboxylate (PCA) to L-proline.</text>
</comment>
<keyword evidence="3 4" id="KW-0560">Oxidoreductase</keyword>
<dbReference type="Pfam" id="PF03807">
    <property type="entry name" value="F420_oxidored"/>
    <property type="match status" value="1"/>
</dbReference>
<organism evidence="9 10">
    <name type="scientific">Saccharospirillum mangrovi</name>
    <dbReference type="NCBI Taxonomy" id="2161747"/>
    <lineage>
        <taxon>Bacteria</taxon>
        <taxon>Pseudomonadati</taxon>
        <taxon>Pseudomonadota</taxon>
        <taxon>Gammaproteobacteria</taxon>
        <taxon>Oceanospirillales</taxon>
        <taxon>Saccharospirillaceae</taxon>
        <taxon>Saccharospirillum</taxon>
    </lineage>
</organism>
<dbReference type="InterPro" id="IPR029036">
    <property type="entry name" value="P5CR_dimer"/>
</dbReference>
<dbReference type="Proteomes" id="UP001595617">
    <property type="component" value="Unassembled WGS sequence"/>
</dbReference>